<keyword evidence="3" id="KW-1133">Transmembrane helix</keyword>
<dbReference type="CDD" id="cd00054">
    <property type="entry name" value="EGF_CA"/>
    <property type="match status" value="2"/>
</dbReference>
<feature type="domain" description="EGF-like" evidence="4">
    <location>
        <begin position="68"/>
        <end position="105"/>
    </location>
</feature>
<keyword evidence="1 2" id="KW-1015">Disulfide bond</keyword>
<accession>A0A6J8CFL1</accession>
<evidence type="ECO:0000313" key="5">
    <source>
        <dbReference type="EMBL" id="CAC5395253.1"/>
    </source>
</evidence>
<keyword evidence="3" id="KW-0472">Membrane</keyword>
<evidence type="ECO:0000256" key="2">
    <source>
        <dbReference type="PROSITE-ProRule" id="PRU00076"/>
    </source>
</evidence>
<sequence>MVEQVELVNILQTEHFQSGDNFQDNVLNIKLSEIHKASRKRDKLILAFIVAQLFCVSLPIAANFVYLNEYLCAPNPCRNGGKCSSDGSGSCKCKCYGGYSGPTCNEGRDGYRCKCVGGYSGPTCDKNVCKPNPCQNRGRCYPDNSDDGYKCRCVGGYKGPICEG</sequence>
<dbReference type="Gene3D" id="2.10.25.10">
    <property type="entry name" value="Laminin"/>
    <property type="match status" value="2"/>
</dbReference>
<dbReference type="AlphaFoldDB" id="A0A6J8CFL1"/>
<dbReference type="InterPro" id="IPR050906">
    <property type="entry name" value="Notch_signaling"/>
</dbReference>
<dbReference type="Pfam" id="PF00008">
    <property type="entry name" value="EGF"/>
    <property type="match status" value="1"/>
</dbReference>
<dbReference type="PROSITE" id="PS01186">
    <property type="entry name" value="EGF_2"/>
    <property type="match status" value="2"/>
</dbReference>
<keyword evidence="3" id="KW-0812">Transmembrane</keyword>
<dbReference type="SMART" id="SM00179">
    <property type="entry name" value="EGF_CA"/>
    <property type="match status" value="2"/>
</dbReference>
<dbReference type="InterPro" id="IPR000742">
    <property type="entry name" value="EGF"/>
</dbReference>
<feature type="transmembrane region" description="Helical" evidence="3">
    <location>
        <begin position="44"/>
        <end position="67"/>
    </location>
</feature>
<feature type="disulfide bond" evidence="2">
    <location>
        <begin position="153"/>
        <end position="162"/>
    </location>
</feature>
<dbReference type="PANTHER" id="PTHR24044">
    <property type="entry name" value="NOTCH LIGAND FAMILY MEMBER"/>
    <property type="match status" value="1"/>
</dbReference>
<feature type="disulfide bond" evidence="2">
    <location>
        <begin position="134"/>
        <end position="151"/>
    </location>
</feature>
<proteinExistence type="predicted"/>
<dbReference type="SUPFAM" id="SSF57196">
    <property type="entry name" value="EGF/Laminin"/>
    <property type="match status" value="2"/>
</dbReference>
<evidence type="ECO:0000313" key="6">
    <source>
        <dbReference type="Proteomes" id="UP000507470"/>
    </source>
</evidence>
<dbReference type="GO" id="GO:0005112">
    <property type="term" value="F:Notch binding"/>
    <property type="evidence" value="ECO:0007669"/>
    <property type="project" value="TreeGrafter"/>
</dbReference>
<keyword evidence="6" id="KW-1185">Reference proteome</keyword>
<evidence type="ECO:0000256" key="1">
    <source>
        <dbReference type="ARBA" id="ARBA00023157"/>
    </source>
</evidence>
<protein>
    <submittedName>
        <fullName evidence="5">Adhesive plaque matrix protein 2</fullName>
    </submittedName>
</protein>
<dbReference type="EMBL" id="CACVKT020005453">
    <property type="protein sequence ID" value="CAC5395253.1"/>
    <property type="molecule type" value="Genomic_DNA"/>
</dbReference>
<evidence type="ECO:0000256" key="3">
    <source>
        <dbReference type="SAM" id="Phobius"/>
    </source>
</evidence>
<keyword evidence="2" id="KW-0245">EGF-like domain</keyword>
<dbReference type="PROSITE" id="PS00022">
    <property type="entry name" value="EGF_1"/>
    <property type="match status" value="2"/>
</dbReference>
<name>A0A6J8CFL1_MYTCO</name>
<reference evidence="5 6" key="1">
    <citation type="submission" date="2020-06" db="EMBL/GenBank/DDBJ databases">
        <authorList>
            <person name="Li R."/>
            <person name="Bekaert M."/>
        </authorList>
    </citation>
    <scope>NUCLEOTIDE SEQUENCE [LARGE SCALE GENOMIC DNA]</scope>
    <source>
        <strain evidence="6">wild</strain>
    </source>
</reference>
<evidence type="ECO:0000259" key="4">
    <source>
        <dbReference type="PROSITE" id="PS50026"/>
    </source>
</evidence>
<gene>
    <name evidence="5" type="ORF">MCOR_29938</name>
</gene>
<dbReference type="Proteomes" id="UP000507470">
    <property type="component" value="Unassembled WGS sequence"/>
</dbReference>
<feature type="domain" description="EGF-like" evidence="4">
    <location>
        <begin position="125"/>
        <end position="163"/>
    </location>
</feature>
<dbReference type="SMART" id="SM00181">
    <property type="entry name" value="EGF"/>
    <property type="match status" value="2"/>
</dbReference>
<dbReference type="PROSITE" id="PS50026">
    <property type="entry name" value="EGF_3"/>
    <property type="match status" value="2"/>
</dbReference>
<organism evidence="5 6">
    <name type="scientific">Mytilus coruscus</name>
    <name type="common">Sea mussel</name>
    <dbReference type="NCBI Taxonomy" id="42192"/>
    <lineage>
        <taxon>Eukaryota</taxon>
        <taxon>Metazoa</taxon>
        <taxon>Spiralia</taxon>
        <taxon>Lophotrochozoa</taxon>
        <taxon>Mollusca</taxon>
        <taxon>Bivalvia</taxon>
        <taxon>Autobranchia</taxon>
        <taxon>Pteriomorphia</taxon>
        <taxon>Mytilida</taxon>
        <taxon>Mytiloidea</taxon>
        <taxon>Mytilidae</taxon>
        <taxon>Mytilinae</taxon>
        <taxon>Mytilus</taxon>
    </lineage>
</organism>
<comment type="caution">
    <text evidence="2">Lacks conserved residue(s) required for the propagation of feature annotation.</text>
</comment>
<dbReference type="OrthoDB" id="6093719at2759"/>
<feature type="disulfide bond" evidence="2">
    <location>
        <begin position="95"/>
        <end position="104"/>
    </location>
</feature>
<dbReference type="GO" id="GO:0005509">
    <property type="term" value="F:calcium ion binding"/>
    <property type="evidence" value="ECO:0007669"/>
    <property type="project" value="InterPro"/>
</dbReference>
<dbReference type="PANTHER" id="PTHR24044:SF488">
    <property type="entry name" value="NEUROGENIC LOCUS PROTEIN DELTA"/>
    <property type="match status" value="1"/>
</dbReference>
<dbReference type="InterPro" id="IPR001881">
    <property type="entry name" value="EGF-like_Ca-bd_dom"/>
</dbReference>